<dbReference type="InterPro" id="IPR036890">
    <property type="entry name" value="HATPase_C_sf"/>
</dbReference>
<dbReference type="FunFam" id="3.30.565.10:FF:000010">
    <property type="entry name" value="Sensor histidine kinase RcsC"/>
    <property type="match status" value="1"/>
</dbReference>
<dbReference type="PROSITE" id="PS50109">
    <property type="entry name" value="HIS_KIN"/>
    <property type="match status" value="1"/>
</dbReference>
<evidence type="ECO:0000256" key="3">
    <source>
        <dbReference type="ARBA" id="ARBA00012438"/>
    </source>
</evidence>
<keyword evidence="10" id="KW-0812">Transmembrane</keyword>
<keyword evidence="10" id="KW-1133">Transmembrane helix</keyword>
<keyword evidence="10" id="KW-0472">Membrane</keyword>
<dbReference type="CDD" id="cd00156">
    <property type="entry name" value="REC"/>
    <property type="match status" value="2"/>
</dbReference>
<dbReference type="InterPro" id="IPR003594">
    <property type="entry name" value="HATPase_dom"/>
</dbReference>
<comment type="catalytic activity">
    <reaction evidence="1">
        <text>ATP + protein L-histidine = ADP + protein N-phospho-L-histidine.</text>
        <dbReference type="EC" id="2.7.13.3"/>
    </reaction>
</comment>
<keyword evidence="4 8" id="KW-0597">Phosphoprotein</keyword>
<dbReference type="InterPro" id="IPR004358">
    <property type="entry name" value="Sig_transdc_His_kin-like_C"/>
</dbReference>
<organism evidence="14 15">
    <name type="scientific">Candidatus Nitrohelix vancouverensis</name>
    <dbReference type="NCBI Taxonomy" id="2705534"/>
    <lineage>
        <taxon>Bacteria</taxon>
        <taxon>Pseudomonadati</taxon>
        <taxon>Nitrospinota/Tectimicrobiota group</taxon>
        <taxon>Nitrospinota</taxon>
        <taxon>Nitrospinia</taxon>
        <taxon>Nitrospinales</taxon>
        <taxon>Nitrospinaceae</taxon>
        <taxon>Candidatus Nitrohelix</taxon>
    </lineage>
</organism>
<dbReference type="PROSITE" id="PS50110">
    <property type="entry name" value="RESPONSE_REGULATORY"/>
    <property type="match status" value="3"/>
</dbReference>
<evidence type="ECO:0000256" key="8">
    <source>
        <dbReference type="PROSITE-ProRule" id="PRU00169"/>
    </source>
</evidence>
<feature type="modified residue" description="4-aspartylphosphate" evidence="8">
    <location>
        <position position="1281"/>
    </location>
</feature>
<dbReference type="SMART" id="SM00448">
    <property type="entry name" value="REC"/>
    <property type="match status" value="3"/>
</dbReference>
<feature type="modified residue" description="4-aspartylphosphate" evidence="8">
    <location>
        <position position="1012"/>
    </location>
</feature>
<evidence type="ECO:0000256" key="10">
    <source>
        <dbReference type="SAM" id="Phobius"/>
    </source>
</evidence>
<feature type="coiled-coil region" evidence="9">
    <location>
        <begin position="561"/>
        <end position="647"/>
    </location>
</feature>
<dbReference type="SUPFAM" id="SSF47384">
    <property type="entry name" value="Homodimeric domain of signal transducing histidine kinase"/>
    <property type="match status" value="1"/>
</dbReference>
<dbReference type="InterPro" id="IPR011006">
    <property type="entry name" value="CheY-like_superfamily"/>
</dbReference>
<dbReference type="GO" id="GO:0000155">
    <property type="term" value="F:phosphorelay sensor kinase activity"/>
    <property type="evidence" value="ECO:0007669"/>
    <property type="project" value="InterPro"/>
</dbReference>
<dbReference type="PRINTS" id="PR00344">
    <property type="entry name" value="BCTRLSENSOR"/>
</dbReference>
<protein>
    <recommendedName>
        <fullName evidence="3">histidine kinase</fullName>
        <ecNumber evidence="3">2.7.13.3</ecNumber>
    </recommendedName>
</protein>
<dbReference type="SUPFAM" id="SSF55781">
    <property type="entry name" value="GAF domain-like"/>
    <property type="match status" value="1"/>
</dbReference>
<keyword evidence="7" id="KW-0902">Two-component regulatory system</keyword>
<feature type="domain" description="HAMP" evidence="13">
    <location>
        <begin position="337"/>
        <end position="389"/>
    </location>
</feature>
<feature type="transmembrane region" description="Helical" evidence="10">
    <location>
        <begin position="316"/>
        <end position="336"/>
    </location>
</feature>
<dbReference type="InterPro" id="IPR001789">
    <property type="entry name" value="Sig_transdc_resp-reg_receiver"/>
</dbReference>
<dbReference type="Gene3D" id="3.30.565.10">
    <property type="entry name" value="Histidine kinase-like ATPase, C-terminal domain"/>
    <property type="match status" value="1"/>
</dbReference>
<dbReference type="EMBL" id="CP048620">
    <property type="protein sequence ID" value="QPJ64822.1"/>
    <property type="molecule type" value="Genomic_DNA"/>
</dbReference>
<dbReference type="PROSITE" id="PS50885">
    <property type="entry name" value="HAMP"/>
    <property type="match status" value="1"/>
</dbReference>
<keyword evidence="9" id="KW-0175">Coiled coil</keyword>
<reference evidence="15" key="1">
    <citation type="submission" date="2020-02" db="EMBL/GenBank/DDBJ databases">
        <title>Genomic and physiological characterization of two novel Nitrospinaceae genera.</title>
        <authorList>
            <person name="Mueller A.J."/>
            <person name="Jung M.-Y."/>
            <person name="Strachan C.R."/>
            <person name="Herbold C.W."/>
            <person name="Kirkegaard R.H."/>
            <person name="Daims H."/>
        </authorList>
    </citation>
    <scope>NUCLEOTIDE SEQUENCE [LARGE SCALE GENOMIC DNA]</scope>
</reference>
<dbReference type="GO" id="GO:0016020">
    <property type="term" value="C:membrane"/>
    <property type="evidence" value="ECO:0007669"/>
    <property type="project" value="UniProtKB-SubCell"/>
</dbReference>
<dbReference type="Pfam" id="PF00512">
    <property type="entry name" value="HisKA"/>
    <property type="match status" value="1"/>
</dbReference>
<dbReference type="Proteomes" id="UP000594464">
    <property type="component" value="Chromosome"/>
</dbReference>
<dbReference type="CDD" id="cd17546">
    <property type="entry name" value="REC_hyHK_CKI1_RcsC-like"/>
    <property type="match status" value="1"/>
</dbReference>
<dbReference type="CDD" id="cd00082">
    <property type="entry name" value="HisKA"/>
    <property type="match status" value="1"/>
</dbReference>
<dbReference type="Gene3D" id="3.30.450.40">
    <property type="match status" value="1"/>
</dbReference>
<dbReference type="KEGG" id="nva:G3M78_05245"/>
<dbReference type="Gene3D" id="3.40.50.2300">
    <property type="match status" value="3"/>
</dbReference>
<keyword evidence="5" id="KW-0808">Transferase</keyword>
<dbReference type="Gene3D" id="1.10.287.130">
    <property type="match status" value="1"/>
</dbReference>
<dbReference type="InterPro" id="IPR003661">
    <property type="entry name" value="HisK_dim/P_dom"/>
</dbReference>
<feature type="domain" description="Histidine kinase" evidence="11">
    <location>
        <begin position="668"/>
        <end position="900"/>
    </location>
</feature>
<dbReference type="Pfam" id="PF00072">
    <property type="entry name" value="Response_reg"/>
    <property type="match status" value="3"/>
</dbReference>
<comment type="subcellular location">
    <subcellularLocation>
        <location evidence="2">Membrane</location>
    </subcellularLocation>
</comment>
<dbReference type="InterPro" id="IPR029016">
    <property type="entry name" value="GAF-like_dom_sf"/>
</dbReference>
<evidence type="ECO:0000259" key="13">
    <source>
        <dbReference type="PROSITE" id="PS50885"/>
    </source>
</evidence>
<evidence type="ECO:0000313" key="15">
    <source>
        <dbReference type="Proteomes" id="UP000594464"/>
    </source>
</evidence>
<feature type="transmembrane region" description="Helical" evidence="10">
    <location>
        <begin position="12"/>
        <end position="29"/>
    </location>
</feature>
<dbReference type="Pfam" id="PF13185">
    <property type="entry name" value="GAF_2"/>
    <property type="match status" value="1"/>
</dbReference>
<gene>
    <name evidence="14" type="ORF">G3M78_05245</name>
</gene>
<dbReference type="Gene3D" id="6.10.340.10">
    <property type="match status" value="1"/>
</dbReference>
<evidence type="ECO:0000256" key="7">
    <source>
        <dbReference type="ARBA" id="ARBA00023012"/>
    </source>
</evidence>
<evidence type="ECO:0000256" key="9">
    <source>
        <dbReference type="SAM" id="Coils"/>
    </source>
</evidence>
<sequence length="1352" mass="151292">MFLNSISKRIGIGYALIMGIILVVVFTSAKELNSIRELSQKNMDIQFPAAMHSSKLQNSIYASLSALRGYLLVGSDQLKEKRQKIWEEDIYSDFSALKMILRNDSDALSDLEKLQLKLQRLEQFQAEIENMASSDDNQPALKILQAEALPKANAIVDQVTGMIDAEQKLKSDKARKDLLMDMANFRGSWAMSLANIRAFLISGQQQFEKQFNANWSTNENAYQSLRKQKELMTSEQLQGFTKIEQLREAFSPLPGKMFNYRKGEDWNISIKLLRQNAVPLANEITALTRNIADFNKIEANKGLSAVMGLVSGMIRLQWTLLAFAILLALIISILVARSIQRAVTNTIDAANAISSGDFDFKFNLKGMKEMELLGDAMSLMQVNLKKLTEGLKEESEKISESNWVKSNLSEVTGKLQGLNSIEAFAGTLIGELTTRIDGQLGLFYQASRNGSDHLSLIGSYAYTRRKNLSDAYQFGEGLVGQCALERKPIQISNVPDDYVQINSGLGECKPRHIIVTPIVFEDEVKGVIEIGTVNDISPKQENLLNEISSTLGVILESIEGRINTENLLKEAQELNQQIQIQSEELRTTNEELEEKAEILKQSEEELKNQSEELQAQNEELEEKTEYLEQKNREVKEKTDAIEKFNQMLEDKAKDLETASKYKSEFLANMSHELRTPLNSLLILSKDLLECDNENLTEEQLESMKVIHQGGRDLLELINDILDLSKIEAGKMKIVLDEENLDALIGEVKRQFAPLAKQKKLDFNIEKRNGHVNYMKTDCQRVKQILKNLLSNAFKFTEQGHVSIRILKPEDVIGELPPHLNDSSCLAISVADSGAGISQESQRNIFEAFRQEDGSTSRRHGGTGLGLTISKQMARLIGGDIIFSSEKGKGSEFTFCFPPVYKGENAEENTPVKGAVVRPVIESEPVEDSLEDSDLDPKTSLATATIAESYVPDDRENLGSGDKTILIIEDEKTFAKILVKISRKRGFKCLTAGTGKDGLTLANKFKPDVILLDLGLPDLDGANVLEQLKYNPTTRHIPIHVISGRDDKVDLMEKGAMGYLMKPVSEEDLKNTLSEIEVLIRTKIKRVLIVEDDEGSQKAIKKLVGSKDVESVSVATGKGALNEINSSKFDCVILDLQLPDLSGFELLKIIKNDESLRCPPIIVYTGKELTQEENNELQKYSQSIVVKGADSPERLLDEVSLFLHSVESKMTDEQKKIRSKNIIKQDPLKERHVLIVDDDMRNTFALSKVLKKQGLTVSMADNGKMALEKLAQDPGIDIVLMDIMMPVMDGYQAMEEIRAQKKFSNLPIIALTAKAMMEDRAKCLEKGANDYIPKPVDIDMLLTLMRVLLMVEK</sequence>
<dbReference type="InterPro" id="IPR003660">
    <property type="entry name" value="HAMP_dom"/>
</dbReference>
<name>A0A7T0C1T5_9BACT</name>
<dbReference type="Pfam" id="PF02518">
    <property type="entry name" value="HATPase_c"/>
    <property type="match status" value="1"/>
</dbReference>
<dbReference type="PANTHER" id="PTHR45339">
    <property type="entry name" value="HYBRID SIGNAL TRANSDUCTION HISTIDINE KINASE J"/>
    <property type="match status" value="1"/>
</dbReference>
<evidence type="ECO:0000259" key="12">
    <source>
        <dbReference type="PROSITE" id="PS50110"/>
    </source>
</evidence>
<dbReference type="CDD" id="cd16922">
    <property type="entry name" value="HATPase_EvgS-ArcB-TorS-like"/>
    <property type="match status" value="1"/>
</dbReference>
<feature type="modified residue" description="4-aspartylphosphate" evidence="8">
    <location>
        <position position="1134"/>
    </location>
</feature>
<dbReference type="InterPro" id="IPR005467">
    <property type="entry name" value="His_kinase_dom"/>
</dbReference>
<evidence type="ECO:0000256" key="1">
    <source>
        <dbReference type="ARBA" id="ARBA00000085"/>
    </source>
</evidence>
<dbReference type="SUPFAM" id="SSF52172">
    <property type="entry name" value="CheY-like"/>
    <property type="match status" value="3"/>
</dbReference>
<feature type="domain" description="Response regulatory" evidence="12">
    <location>
        <begin position="1231"/>
        <end position="1348"/>
    </location>
</feature>
<evidence type="ECO:0000256" key="5">
    <source>
        <dbReference type="ARBA" id="ARBA00022679"/>
    </source>
</evidence>
<feature type="domain" description="Response regulatory" evidence="12">
    <location>
        <begin position="963"/>
        <end position="1076"/>
    </location>
</feature>
<keyword evidence="6" id="KW-0418">Kinase</keyword>
<evidence type="ECO:0000256" key="2">
    <source>
        <dbReference type="ARBA" id="ARBA00004370"/>
    </source>
</evidence>
<dbReference type="InterPro" id="IPR036097">
    <property type="entry name" value="HisK_dim/P_sf"/>
</dbReference>
<dbReference type="SUPFAM" id="SSF55874">
    <property type="entry name" value="ATPase domain of HSP90 chaperone/DNA topoisomerase II/histidine kinase"/>
    <property type="match status" value="1"/>
</dbReference>
<dbReference type="EC" id="2.7.13.3" evidence="3"/>
<evidence type="ECO:0000259" key="11">
    <source>
        <dbReference type="PROSITE" id="PS50109"/>
    </source>
</evidence>
<evidence type="ECO:0000256" key="4">
    <source>
        <dbReference type="ARBA" id="ARBA00022553"/>
    </source>
</evidence>
<dbReference type="SMART" id="SM00387">
    <property type="entry name" value="HATPase_c"/>
    <property type="match status" value="1"/>
</dbReference>
<dbReference type="InterPro" id="IPR003018">
    <property type="entry name" value="GAF"/>
</dbReference>
<proteinExistence type="predicted"/>
<dbReference type="SMART" id="SM00388">
    <property type="entry name" value="HisKA"/>
    <property type="match status" value="1"/>
</dbReference>
<evidence type="ECO:0000313" key="14">
    <source>
        <dbReference type="EMBL" id="QPJ64822.1"/>
    </source>
</evidence>
<accession>A0A7T0C1T5</accession>
<evidence type="ECO:0000256" key="6">
    <source>
        <dbReference type="ARBA" id="ARBA00022777"/>
    </source>
</evidence>
<dbReference type="PANTHER" id="PTHR45339:SF1">
    <property type="entry name" value="HYBRID SIGNAL TRANSDUCTION HISTIDINE KINASE J"/>
    <property type="match status" value="1"/>
</dbReference>
<feature type="domain" description="Response regulatory" evidence="12">
    <location>
        <begin position="1085"/>
        <end position="1201"/>
    </location>
</feature>